<reference evidence="3 4" key="1">
    <citation type="submission" date="2021-12" db="EMBL/GenBank/DDBJ databases">
        <title>High titer production of polyol ester of fatty acids by Rhodotorula paludigena BS15 towards product separation-free biomass refinery.</title>
        <authorList>
            <person name="Mano J."/>
            <person name="Ono H."/>
            <person name="Tanaka T."/>
            <person name="Naito K."/>
            <person name="Sushida H."/>
            <person name="Ike M."/>
            <person name="Tokuyasu K."/>
            <person name="Kitaoka M."/>
        </authorList>
    </citation>
    <scope>NUCLEOTIDE SEQUENCE [LARGE SCALE GENOMIC DNA]</scope>
    <source>
        <strain evidence="3 4">BS15</strain>
    </source>
</reference>
<dbReference type="AlphaFoldDB" id="A0AAV5GQA7"/>
<comment type="caution">
    <text evidence="3">The sequence shown here is derived from an EMBL/GenBank/DDBJ whole genome shotgun (WGS) entry which is preliminary data.</text>
</comment>
<evidence type="ECO:0000256" key="1">
    <source>
        <dbReference type="SAM" id="MobiDB-lite"/>
    </source>
</evidence>
<dbReference type="InterPro" id="IPR001214">
    <property type="entry name" value="SET_dom"/>
</dbReference>
<accession>A0AAV5GQA7</accession>
<evidence type="ECO:0000259" key="2">
    <source>
        <dbReference type="PROSITE" id="PS50280"/>
    </source>
</evidence>
<gene>
    <name evidence="3" type="ORF">Rhopal_005388-T1</name>
</gene>
<dbReference type="SUPFAM" id="SSF82199">
    <property type="entry name" value="SET domain"/>
    <property type="match status" value="1"/>
</dbReference>
<dbReference type="InterPro" id="IPR046341">
    <property type="entry name" value="SET_dom_sf"/>
</dbReference>
<dbReference type="Proteomes" id="UP001342314">
    <property type="component" value="Unassembled WGS sequence"/>
</dbReference>
<dbReference type="Gene3D" id="2.170.270.10">
    <property type="entry name" value="SET domain"/>
    <property type="match status" value="1"/>
</dbReference>
<organism evidence="3 4">
    <name type="scientific">Rhodotorula paludigena</name>
    <dbReference type="NCBI Taxonomy" id="86838"/>
    <lineage>
        <taxon>Eukaryota</taxon>
        <taxon>Fungi</taxon>
        <taxon>Dikarya</taxon>
        <taxon>Basidiomycota</taxon>
        <taxon>Pucciniomycotina</taxon>
        <taxon>Microbotryomycetes</taxon>
        <taxon>Sporidiobolales</taxon>
        <taxon>Sporidiobolaceae</taxon>
        <taxon>Rhodotorula</taxon>
    </lineage>
</organism>
<dbReference type="PANTHER" id="PTHR47643:SF2">
    <property type="entry name" value="TPR DOMAIN PROTEIN (AFU_ORTHOLOGUE AFUA_5G12710)"/>
    <property type="match status" value="1"/>
</dbReference>
<dbReference type="InterPro" id="IPR053209">
    <property type="entry name" value="Gramillin-biosynth_MTr"/>
</dbReference>
<feature type="compositionally biased region" description="Low complexity" evidence="1">
    <location>
        <begin position="69"/>
        <end position="82"/>
    </location>
</feature>
<dbReference type="PANTHER" id="PTHR47643">
    <property type="entry name" value="TPR DOMAIN PROTEIN (AFU_ORTHOLOGUE AFUA_5G12710)"/>
    <property type="match status" value="1"/>
</dbReference>
<proteinExistence type="predicted"/>
<name>A0AAV5GQA7_9BASI</name>
<evidence type="ECO:0000313" key="4">
    <source>
        <dbReference type="Proteomes" id="UP001342314"/>
    </source>
</evidence>
<sequence>MHNCSPAVTQILAENVIKELGGQAAYDKASQSQLDAAVDKVRQRFAQALLLNSPMAANIDELEDELNEEQAAQEADRTTAPTKPTPRKRSEVLDWAQRMRGMSFEERMSLDTRCLRFTGRPMHSSNRSLDQLKPIRLKDMLITKTHKGRYLLLRTIARPHMKQFALRLAVEDESGRAEVLGAERYFPTTMDTGVELDALFPIGTVLAVREPTYKRLTHGPSLAQIRVYSPADIELLRPGSSLYRSAQWSTPSPAMPAPPALRRPEVGEDWISDPEYEGLVRIKQCGDALADATEPEESLFFALHRAQAAWEEDLFASAYRDANAVLAYLDMGVKGEANDRTSARLLRARSLAGMQLIKRAFYAFTELEDDNEIIDEGDLRARDDCVEQIDESRTGEYPWDMLEEQDNDFADTEESVDHGDFIGSIEIATFPGAGRGVRATCDIEPGTLLLVEKAFRYAYTDECRERGYDFRTNLTTDASRVHLATAVIERLMDDPSTAPLLYALSGGEKYPPTGEMRLAPMEDRHVSDFLVAPAFIDVERIEAIIGVNAFPLECGATGVRRPVANDELEGSVLFLGASAFNHSCVPNASWRCYGNLMVVRSRTHIKKGEQVFIAYATPEGPPEWPERVLKSHFGEAGCPCPACDSRRRDPPSQRKRRLELSDKSAVIGAPKLYGPNVPTFNANEARRLYVLAEQLEKTYARDHVALRPLLIEPYYACMIAANAPSDSARKVDYLVKCIGAMGGEIRIEGDAVKVVTAPLVYLDLVQPAFLHVVAHFLARGKAPAHRAAAKKWLLVGVEIAHIQHSDEITAYIARYNAEINKLNLMSFVEEVEEEEAKS</sequence>
<protein>
    <recommendedName>
        <fullName evidence="2">SET domain-containing protein</fullName>
    </recommendedName>
</protein>
<dbReference type="Pfam" id="PF00856">
    <property type="entry name" value="SET"/>
    <property type="match status" value="1"/>
</dbReference>
<dbReference type="PROSITE" id="PS50280">
    <property type="entry name" value="SET"/>
    <property type="match status" value="1"/>
</dbReference>
<feature type="domain" description="SET" evidence="2">
    <location>
        <begin position="423"/>
        <end position="616"/>
    </location>
</feature>
<dbReference type="EMBL" id="BQKY01000011">
    <property type="protein sequence ID" value="GJN92358.1"/>
    <property type="molecule type" value="Genomic_DNA"/>
</dbReference>
<keyword evidence="4" id="KW-1185">Reference proteome</keyword>
<dbReference type="SMART" id="SM00317">
    <property type="entry name" value="SET"/>
    <property type="match status" value="1"/>
</dbReference>
<evidence type="ECO:0000313" key="3">
    <source>
        <dbReference type="EMBL" id="GJN92358.1"/>
    </source>
</evidence>
<feature type="region of interest" description="Disordered" evidence="1">
    <location>
        <begin position="65"/>
        <end position="89"/>
    </location>
</feature>